<dbReference type="EMBL" id="CAJOBB010002299">
    <property type="protein sequence ID" value="CAF3956825.1"/>
    <property type="molecule type" value="Genomic_DNA"/>
</dbReference>
<accession>A0A815KFC9</accession>
<evidence type="ECO:0000256" key="1">
    <source>
        <dbReference type="SAM" id="Coils"/>
    </source>
</evidence>
<dbReference type="EMBL" id="CAJOAZ010003899">
    <property type="protein sequence ID" value="CAF4033987.1"/>
    <property type="molecule type" value="Genomic_DNA"/>
</dbReference>
<proteinExistence type="predicted"/>
<sequence length="231" mass="27635">MEIERLSQNMNQLSTNITNPEKESLLKEIKIDIDKIPNYLTKHNKSFKQLLHQALSTTTPLDDTDNREELRQISILIYKIMLIQWYQLLWAVYFKSGMGQLIIQPKKQLTYSTNVSIWPKEIKTMLQLSKNMRKTNEKEICLKSVNDHLNELDRQLKQYQMKLNVKTNNFQGYTLIIQQMIETYIEQNHHDVRIKTEHKIELIQYDYHIQALKLEYFGQNPNASQVCHFYE</sequence>
<gene>
    <name evidence="3" type="ORF">IZO911_LOCUS40120</name>
    <name evidence="4" type="ORF">JYZ213_LOCUS40525</name>
    <name evidence="6" type="ORF">KXQ929_LOCUS25951</name>
    <name evidence="5" type="ORF">OKA104_LOCUS26055</name>
    <name evidence="7" type="ORF">OXD698_LOCUS31480</name>
    <name evidence="2" type="ORF">VCS650_LOCUS35912</name>
</gene>
<dbReference type="EMBL" id="CAJNOE010001315">
    <property type="protein sequence ID" value="CAF1411797.1"/>
    <property type="molecule type" value="Genomic_DNA"/>
</dbReference>
<dbReference type="Proteomes" id="UP000663845">
    <property type="component" value="Unassembled WGS sequence"/>
</dbReference>
<dbReference type="Proteomes" id="UP000663868">
    <property type="component" value="Unassembled WGS sequence"/>
</dbReference>
<evidence type="ECO:0000313" key="5">
    <source>
        <dbReference type="EMBL" id="CAF3935213.1"/>
    </source>
</evidence>
<comment type="caution">
    <text evidence="2">The sequence shown here is derived from an EMBL/GenBank/DDBJ whole genome shotgun (WGS) entry which is preliminary data.</text>
</comment>
<reference evidence="2" key="1">
    <citation type="submission" date="2021-02" db="EMBL/GenBank/DDBJ databases">
        <authorList>
            <person name="Nowell W R."/>
        </authorList>
    </citation>
    <scope>NUCLEOTIDE SEQUENCE</scope>
</reference>
<dbReference type="Proteomes" id="UP000663881">
    <property type="component" value="Unassembled WGS sequence"/>
</dbReference>
<evidence type="ECO:0000313" key="7">
    <source>
        <dbReference type="EMBL" id="CAF4033987.1"/>
    </source>
</evidence>
<dbReference type="Proteomes" id="UP000663891">
    <property type="component" value="Unassembled WGS sequence"/>
</dbReference>
<dbReference type="Proteomes" id="UP000663860">
    <property type="component" value="Unassembled WGS sequence"/>
</dbReference>
<evidence type="ECO:0000313" key="8">
    <source>
        <dbReference type="Proteomes" id="UP000663891"/>
    </source>
</evidence>
<evidence type="ECO:0000313" key="4">
    <source>
        <dbReference type="EMBL" id="CAF1448159.1"/>
    </source>
</evidence>
<evidence type="ECO:0000313" key="3">
    <source>
        <dbReference type="EMBL" id="CAF1411797.1"/>
    </source>
</evidence>
<evidence type="ECO:0000313" key="6">
    <source>
        <dbReference type="EMBL" id="CAF3956825.1"/>
    </source>
</evidence>
<dbReference type="AlphaFoldDB" id="A0A815KFC9"/>
<dbReference type="EMBL" id="CAJNON010000842">
    <property type="protein sequence ID" value="CAF1390351.1"/>
    <property type="molecule type" value="Genomic_DNA"/>
</dbReference>
<dbReference type="EMBL" id="CAJNOG010001490">
    <property type="protein sequence ID" value="CAF1448159.1"/>
    <property type="molecule type" value="Genomic_DNA"/>
</dbReference>
<evidence type="ECO:0000313" key="2">
    <source>
        <dbReference type="EMBL" id="CAF1390351.1"/>
    </source>
</evidence>
<organism evidence="2 8">
    <name type="scientific">Adineta steineri</name>
    <dbReference type="NCBI Taxonomy" id="433720"/>
    <lineage>
        <taxon>Eukaryota</taxon>
        <taxon>Metazoa</taxon>
        <taxon>Spiralia</taxon>
        <taxon>Gnathifera</taxon>
        <taxon>Rotifera</taxon>
        <taxon>Eurotatoria</taxon>
        <taxon>Bdelloidea</taxon>
        <taxon>Adinetida</taxon>
        <taxon>Adinetidae</taxon>
        <taxon>Adineta</taxon>
    </lineage>
</organism>
<feature type="coiled-coil region" evidence="1">
    <location>
        <begin position="142"/>
        <end position="169"/>
    </location>
</feature>
<keyword evidence="1" id="KW-0175">Coiled coil</keyword>
<name>A0A815KFC9_9BILA</name>
<protein>
    <submittedName>
        <fullName evidence="2">Uncharacterized protein</fullName>
    </submittedName>
</protein>
<dbReference type="Proteomes" id="UP000663844">
    <property type="component" value="Unassembled WGS sequence"/>
</dbReference>
<dbReference type="EMBL" id="CAJOAY010002246">
    <property type="protein sequence ID" value="CAF3935213.1"/>
    <property type="molecule type" value="Genomic_DNA"/>
</dbReference>